<feature type="compositionally biased region" description="Polar residues" evidence="1">
    <location>
        <begin position="27"/>
        <end position="42"/>
    </location>
</feature>
<dbReference type="EMBL" id="JAZHXI010000010">
    <property type="protein sequence ID" value="KAL2067501.1"/>
    <property type="molecule type" value="Genomic_DNA"/>
</dbReference>
<dbReference type="PANTHER" id="PTHR36851">
    <property type="entry name" value="UNNAMED PRODUCT"/>
    <property type="match status" value="1"/>
</dbReference>
<feature type="region of interest" description="Disordered" evidence="1">
    <location>
        <begin position="1"/>
        <end position="57"/>
    </location>
</feature>
<dbReference type="Gene3D" id="3.90.550.10">
    <property type="entry name" value="Spore Coat Polysaccharide Biosynthesis Protein SpsA, Chain A"/>
    <property type="match status" value="1"/>
</dbReference>
<keyword evidence="2" id="KW-0812">Transmembrane</keyword>
<keyword evidence="2" id="KW-1133">Transmembrane helix</keyword>
<keyword evidence="2" id="KW-0472">Membrane</keyword>
<feature type="transmembrane region" description="Helical" evidence="2">
    <location>
        <begin position="460"/>
        <end position="484"/>
    </location>
</feature>
<proteinExistence type="predicted"/>
<evidence type="ECO:0000313" key="4">
    <source>
        <dbReference type="EMBL" id="KAL2067501.1"/>
    </source>
</evidence>
<reference evidence="4 5" key="1">
    <citation type="journal article" date="2024" name="Commun. Biol.">
        <title>Comparative genomic analysis of thermophilic fungi reveals convergent evolutionary adaptations and gene losses.</title>
        <authorList>
            <person name="Steindorff A.S."/>
            <person name="Aguilar-Pontes M.V."/>
            <person name="Robinson A.J."/>
            <person name="Andreopoulos B."/>
            <person name="LaButti K."/>
            <person name="Kuo A."/>
            <person name="Mondo S."/>
            <person name="Riley R."/>
            <person name="Otillar R."/>
            <person name="Haridas S."/>
            <person name="Lipzen A."/>
            <person name="Grimwood J."/>
            <person name="Schmutz J."/>
            <person name="Clum A."/>
            <person name="Reid I.D."/>
            <person name="Moisan M.C."/>
            <person name="Butler G."/>
            <person name="Nguyen T.T.M."/>
            <person name="Dewar K."/>
            <person name="Conant G."/>
            <person name="Drula E."/>
            <person name="Henrissat B."/>
            <person name="Hansel C."/>
            <person name="Singer S."/>
            <person name="Hutchinson M.I."/>
            <person name="de Vries R.P."/>
            <person name="Natvig D.O."/>
            <person name="Powell A.J."/>
            <person name="Tsang A."/>
            <person name="Grigoriev I.V."/>
        </authorList>
    </citation>
    <scope>NUCLEOTIDE SEQUENCE [LARGE SCALE GENOMIC DNA]</scope>
    <source>
        <strain evidence="4 5">CBS 494.80</strain>
    </source>
</reference>
<evidence type="ECO:0000313" key="5">
    <source>
        <dbReference type="Proteomes" id="UP001595075"/>
    </source>
</evidence>
<name>A0ABR4CE13_9HELO</name>
<feature type="domain" description="Glycosyltransferase 2-like" evidence="3">
    <location>
        <begin position="167"/>
        <end position="387"/>
    </location>
</feature>
<evidence type="ECO:0000259" key="3">
    <source>
        <dbReference type="Pfam" id="PF13632"/>
    </source>
</evidence>
<dbReference type="InterPro" id="IPR001173">
    <property type="entry name" value="Glyco_trans_2-like"/>
</dbReference>
<accession>A0ABR4CE13</accession>
<dbReference type="SUPFAM" id="SSF53448">
    <property type="entry name" value="Nucleotide-diphospho-sugar transferases"/>
    <property type="match status" value="1"/>
</dbReference>
<dbReference type="InterPro" id="IPR029044">
    <property type="entry name" value="Nucleotide-diphossugar_trans"/>
</dbReference>
<sequence>MTKNLRFASQQASSAPPRKRLARKESSTGSESGYENSASSDYSDSETGRSTSASSTWDDEPVKHAIILPNYKEDMDTLRETLDILASHSIARSSYEIYLAMEQGELGCEVKATTLQKEYEKRFRNIEYTVHPGGIDGEAQGKSSNLCWAAKYINGKYTDEFEKKNIIVTVMDSDSHLLSKYFTMINNLHYGNPDTASTTMYVPPLIFDRNAHLVPRLVRVADLLWAAAGLSSHYAGSTICPPTSVYSLSLSLVDIAGGWDAGREAIGEDLHMYIKCFFALNGHLTTRSVYSAASHSNVHSSGKGIRGYFHGMQLRYKQAMRHMWGSLDSGFVVKSLGNSWRKQTSDGKRLNLWNTWVLMIRMFEAHFLPQHITFLILGGALYTLLTPTQQVPRLLLQVLDLTGYMRVVTAMAFIYFFTFYEPYHKICLQTREKEMARVGLADRMVDAFSHRSLKAHGLDFCVFPISGVIYGTVPAVVAMFRQFWTLDLVYNVSMKPTRMQLPSP</sequence>
<feature type="transmembrane region" description="Helical" evidence="2">
    <location>
        <begin position="367"/>
        <end position="384"/>
    </location>
</feature>
<evidence type="ECO:0000256" key="1">
    <source>
        <dbReference type="SAM" id="MobiDB-lite"/>
    </source>
</evidence>
<dbReference type="Pfam" id="PF13632">
    <property type="entry name" value="Glyco_trans_2_3"/>
    <property type="match status" value="1"/>
</dbReference>
<gene>
    <name evidence="4" type="ORF">VTL71DRAFT_1926</name>
</gene>
<dbReference type="Proteomes" id="UP001595075">
    <property type="component" value="Unassembled WGS sequence"/>
</dbReference>
<organism evidence="4 5">
    <name type="scientific">Oculimacula yallundae</name>
    <dbReference type="NCBI Taxonomy" id="86028"/>
    <lineage>
        <taxon>Eukaryota</taxon>
        <taxon>Fungi</taxon>
        <taxon>Dikarya</taxon>
        <taxon>Ascomycota</taxon>
        <taxon>Pezizomycotina</taxon>
        <taxon>Leotiomycetes</taxon>
        <taxon>Helotiales</taxon>
        <taxon>Ploettnerulaceae</taxon>
        <taxon>Oculimacula</taxon>
    </lineage>
</organism>
<feature type="compositionally biased region" description="Polar residues" evidence="1">
    <location>
        <begin position="1"/>
        <end position="14"/>
    </location>
</feature>
<dbReference type="PANTHER" id="PTHR36851:SF1">
    <property type="entry name" value="GLYCO_TRANS_2-LIKE DOMAIN-CONTAINING PROTEIN"/>
    <property type="match status" value="1"/>
</dbReference>
<protein>
    <recommendedName>
        <fullName evidence="3">Glycosyltransferase 2-like domain-containing protein</fullName>
    </recommendedName>
</protein>
<evidence type="ECO:0000256" key="2">
    <source>
        <dbReference type="SAM" id="Phobius"/>
    </source>
</evidence>
<feature type="transmembrane region" description="Helical" evidence="2">
    <location>
        <begin position="404"/>
        <end position="423"/>
    </location>
</feature>
<comment type="caution">
    <text evidence="4">The sequence shown here is derived from an EMBL/GenBank/DDBJ whole genome shotgun (WGS) entry which is preliminary data.</text>
</comment>
<keyword evidence="5" id="KW-1185">Reference proteome</keyword>